<protein>
    <recommendedName>
        <fullName evidence="3">Type IV pilus assembly PilZ</fullName>
    </recommendedName>
</protein>
<keyword evidence="2" id="KW-1185">Reference proteome</keyword>
<organism evidence="1 2">
    <name type="scientific">Shewanella pealeana (strain ATCC 700345 / ANG-SQ1)</name>
    <dbReference type="NCBI Taxonomy" id="398579"/>
    <lineage>
        <taxon>Bacteria</taxon>
        <taxon>Pseudomonadati</taxon>
        <taxon>Pseudomonadota</taxon>
        <taxon>Gammaproteobacteria</taxon>
        <taxon>Alteromonadales</taxon>
        <taxon>Shewanellaceae</taxon>
        <taxon>Shewanella</taxon>
    </lineage>
</organism>
<dbReference type="AlphaFoldDB" id="A8GYJ6"/>
<reference evidence="1 2" key="1">
    <citation type="submission" date="2007-10" db="EMBL/GenBank/DDBJ databases">
        <title>Complete sequence of Shewanella pealeana ATCC 700345.</title>
        <authorList>
            <consortium name="US DOE Joint Genome Institute"/>
            <person name="Copeland A."/>
            <person name="Lucas S."/>
            <person name="Lapidus A."/>
            <person name="Barry K."/>
            <person name="Glavina del Rio T."/>
            <person name="Dalin E."/>
            <person name="Tice H."/>
            <person name="Pitluck S."/>
            <person name="Chertkov O."/>
            <person name="Brettin T."/>
            <person name="Bruce D."/>
            <person name="Detter J.C."/>
            <person name="Han C."/>
            <person name="Schmutz J."/>
            <person name="Larimer F."/>
            <person name="Land M."/>
            <person name="Hauser L."/>
            <person name="Kyrpides N."/>
            <person name="Kim E."/>
            <person name="Zhao J.-S.Z."/>
            <person name="Manno D."/>
            <person name="Hawari J."/>
            <person name="Richardson P."/>
        </authorList>
    </citation>
    <scope>NUCLEOTIDE SEQUENCE [LARGE SCALE GENOMIC DNA]</scope>
    <source>
        <strain evidence="2">ATCC 700345 / ANG-SQ1</strain>
    </source>
</reference>
<dbReference type="HOGENOM" id="CLU_153915_0_0_6"/>
<dbReference type="STRING" id="398579.Spea_0054"/>
<evidence type="ECO:0000313" key="2">
    <source>
        <dbReference type="Proteomes" id="UP000002608"/>
    </source>
</evidence>
<name>A8GYJ6_SHEPA</name>
<dbReference type="OrthoDB" id="6266601at2"/>
<evidence type="ECO:0000313" key="1">
    <source>
        <dbReference type="EMBL" id="ABV85383.1"/>
    </source>
</evidence>
<dbReference type="RefSeq" id="WP_012153329.1">
    <property type="nucleotide sequence ID" value="NC_009901.1"/>
</dbReference>
<accession>A8GYJ6</accession>
<dbReference type="KEGG" id="spl:Spea_0054"/>
<dbReference type="eggNOG" id="ENOG502ZT7V">
    <property type="taxonomic scope" value="Bacteria"/>
</dbReference>
<dbReference type="Proteomes" id="UP000002608">
    <property type="component" value="Chromosome"/>
</dbReference>
<proteinExistence type="predicted"/>
<evidence type="ECO:0008006" key="3">
    <source>
        <dbReference type="Google" id="ProtNLM"/>
    </source>
</evidence>
<sequence length="143" mass="16153">MDKPIVQHSEFIPADKAAKEKTDSIESRQHIRLNLRLDADEDIMFACDGITVPLIDNHRWFEKLIGIANIKDIGLGGLGLITSCNLKVNQKICLSINNELVPITIMRIKKVNGKLNFIGAKWDIEDEQKIISVLNKIYKLSKS</sequence>
<dbReference type="EMBL" id="CP000851">
    <property type="protein sequence ID" value="ABV85383.1"/>
    <property type="molecule type" value="Genomic_DNA"/>
</dbReference>
<gene>
    <name evidence="1" type="ordered locus">Spea_0054</name>
</gene>